<feature type="domain" description="Thioredoxin" evidence="5">
    <location>
        <begin position="52"/>
        <end position="264"/>
    </location>
</feature>
<sequence>MNISRTRQQLYRQSRLWITIVLIVGVTLMSCSKSAQSDQTVKVSPQLEQQILQVIRQHPEVILESVQAYQQQQDGQLKQARQTFLEQIKTNPKAVIGNSPFTGSDAKNIVLVEFSDFQCPFCARAHETIQKFMKANQDQVTLVYKHFPLTQIHSEALPAAKASWAAQQQGKFWEYQNALFTQQNQLGEALYPAIAKQLNLDVEKFNRDRQGPEAQAAIQKDIQLGESLGISGTPFFVMNGETFSGAVELSKIEEVLATVKASQGQKK</sequence>
<evidence type="ECO:0000256" key="2">
    <source>
        <dbReference type="ARBA" id="ARBA00023002"/>
    </source>
</evidence>
<keyword evidence="1" id="KW-0732">Signal</keyword>
<evidence type="ECO:0000259" key="5">
    <source>
        <dbReference type="PROSITE" id="PS51352"/>
    </source>
</evidence>
<keyword evidence="3" id="KW-1015">Disulfide bond</keyword>
<gene>
    <name evidence="6" type="primary">dsbA</name>
    <name evidence="6" type="ORF">A19Y_2542</name>
</gene>
<reference evidence="6 7" key="1">
    <citation type="journal article" date="2014" name="Appl. Environ. Microbiol.">
        <title>Elucidation of insertion elements encoded on plasmids and in vitro construction of shuttle vectors from the toxic cyanobacterium Planktothrix.</title>
        <authorList>
            <person name="Christiansen G."/>
            <person name="Goesmann A."/>
            <person name="Kurmayer R."/>
        </authorList>
    </citation>
    <scope>NUCLEOTIDE SEQUENCE [LARGE SCALE GENOMIC DNA]</scope>
    <source>
        <strain evidence="6 7">NIVA-CYA 126/8</strain>
    </source>
</reference>
<dbReference type="PATRIC" id="fig|388467.6.peg.2486"/>
<organism evidence="6 7">
    <name type="scientific">Planktothrix agardhii (strain NIVA-CYA 126/8)</name>
    <dbReference type="NCBI Taxonomy" id="388467"/>
    <lineage>
        <taxon>Bacteria</taxon>
        <taxon>Bacillati</taxon>
        <taxon>Cyanobacteriota</taxon>
        <taxon>Cyanophyceae</taxon>
        <taxon>Oscillatoriophycideae</taxon>
        <taxon>Oscillatoriales</taxon>
        <taxon>Microcoleaceae</taxon>
        <taxon>Planktothrix</taxon>
    </lineage>
</organism>
<dbReference type="Pfam" id="PF01323">
    <property type="entry name" value="DSBA"/>
    <property type="match status" value="1"/>
</dbReference>
<dbReference type="PANTHER" id="PTHR13887">
    <property type="entry name" value="GLUTATHIONE S-TRANSFERASE KAPPA"/>
    <property type="match status" value="1"/>
</dbReference>
<evidence type="ECO:0000313" key="6">
    <source>
        <dbReference type="EMBL" id="KEI67437.1"/>
    </source>
</evidence>
<dbReference type="PROSITE" id="PS51257">
    <property type="entry name" value="PROKAR_LIPOPROTEIN"/>
    <property type="match status" value="1"/>
</dbReference>
<dbReference type="HOGENOM" id="CLU_000288_47_4_3"/>
<dbReference type="PANTHER" id="PTHR13887:SF14">
    <property type="entry name" value="DISULFIDE BOND FORMATION PROTEIN D"/>
    <property type="match status" value="1"/>
</dbReference>
<dbReference type="InterPro" id="IPR001853">
    <property type="entry name" value="DSBA-like_thioredoxin_dom"/>
</dbReference>
<dbReference type="AlphaFoldDB" id="A0A073CHR0"/>
<evidence type="ECO:0000256" key="3">
    <source>
        <dbReference type="ARBA" id="ARBA00023157"/>
    </source>
</evidence>
<proteinExistence type="predicted"/>
<protein>
    <submittedName>
        <fullName evidence="6">DsbA</fullName>
    </submittedName>
</protein>
<dbReference type="InterPro" id="IPR036249">
    <property type="entry name" value="Thioredoxin-like_sf"/>
</dbReference>
<accession>A0A073CHR0</accession>
<dbReference type="PROSITE" id="PS51352">
    <property type="entry name" value="THIOREDOXIN_2"/>
    <property type="match status" value="1"/>
</dbReference>
<dbReference type="GO" id="GO:0016491">
    <property type="term" value="F:oxidoreductase activity"/>
    <property type="evidence" value="ECO:0007669"/>
    <property type="project" value="UniProtKB-KW"/>
</dbReference>
<name>A0A073CHR0_PLAA1</name>
<dbReference type="Proteomes" id="UP000027395">
    <property type="component" value="Chromosome"/>
</dbReference>
<evidence type="ECO:0000256" key="4">
    <source>
        <dbReference type="ARBA" id="ARBA00023284"/>
    </source>
</evidence>
<dbReference type="eggNOG" id="COG1651">
    <property type="taxonomic scope" value="Bacteria"/>
</dbReference>
<keyword evidence="4" id="KW-0676">Redox-active center</keyword>
<keyword evidence="2" id="KW-0560">Oxidoreductase</keyword>
<dbReference type="InterPro" id="IPR013766">
    <property type="entry name" value="Thioredoxin_domain"/>
</dbReference>
<evidence type="ECO:0000256" key="1">
    <source>
        <dbReference type="ARBA" id="ARBA00022729"/>
    </source>
</evidence>
<dbReference type="STRING" id="388467.A19Y_2542"/>
<evidence type="ECO:0000313" key="7">
    <source>
        <dbReference type="Proteomes" id="UP000027395"/>
    </source>
</evidence>
<dbReference type="SUPFAM" id="SSF52833">
    <property type="entry name" value="Thioredoxin-like"/>
    <property type="match status" value="1"/>
</dbReference>
<dbReference type="Gene3D" id="3.40.30.10">
    <property type="entry name" value="Glutaredoxin"/>
    <property type="match status" value="1"/>
</dbReference>
<dbReference type="EMBL" id="CM002803">
    <property type="protein sequence ID" value="KEI67437.1"/>
    <property type="molecule type" value="Genomic_DNA"/>
</dbReference>
<keyword evidence="7" id="KW-1185">Reference proteome</keyword>